<gene>
    <name evidence="6" type="ORF">BKE30_14635</name>
</gene>
<evidence type="ECO:0000259" key="5">
    <source>
        <dbReference type="PROSITE" id="PS51123"/>
    </source>
</evidence>
<keyword evidence="3" id="KW-0998">Cell outer membrane</keyword>
<organism evidence="6 7">
    <name type="scientific">Alkanindiges hydrocarboniclasticus</name>
    <dbReference type="NCBI Taxonomy" id="1907941"/>
    <lineage>
        <taxon>Bacteria</taxon>
        <taxon>Pseudomonadati</taxon>
        <taxon>Pseudomonadota</taxon>
        <taxon>Gammaproteobacteria</taxon>
        <taxon>Moraxellales</taxon>
        <taxon>Moraxellaceae</taxon>
        <taxon>Alkanindiges</taxon>
    </lineage>
</organism>
<feature type="domain" description="OmpA-like" evidence="5">
    <location>
        <begin position="71"/>
        <end position="186"/>
    </location>
</feature>
<dbReference type="Gene3D" id="3.30.1330.60">
    <property type="entry name" value="OmpA-like domain"/>
    <property type="match status" value="1"/>
</dbReference>
<dbReference type="EMBL" id="MLCN01000055">
    <property type="protein sequence ID" value="ONG37365.1"/>
    <property type="molecule type" value="Genomic_DNA"/>
</dbReference>
<dbReference type="STRING" id="1907941.BKE30_14635"/>
<evidence type="ECO:0000256" key="4">
    <source>
        <dbReference type="PROSITE-ProRule" id="PRU00473"/>
    </source>
</evidence>
<comment type="caution">
    <text evidence="6">The sequence shown here is derived from an EMBL/GenBank/DDBJ whole genome shotgun (WGS) entry which is preliminary data.</text>
</comment>
<dbReference type="Pfam" id="PF00691">
    <property type="entry name" value="OmpA"/>
    <property type="match status" value="1"/>
</dbReference>
<dbReference type="GO" id="GO:0009279">
    <property type="term" value="C:cell outer membrane"/>
    <property type="evidence" value="ECO:0007669"/>
    <property type="project" value="UniProtKB-SubCell"/>
</dbReference>
<dbReference type="PRINTS" id="PR01021">
    <property type="entry name" value="OMPADOMAIN"/>
</dbReference>
<comment type="subcellular location">
    <subcellularLocation>
        <location evidence="1">Cell outer membrane</location>
    </subcellularLocation>
</comment>
<dbReference type="PROSITE" id="PS51123">
    <property type="entry name" value="OMPA_2"/>
    <property type="match status" value="1"/>
</dbReference>
<sequence length="186" mass="20375">MAGCATKYQPPAQLIVQNIKNPYFGILKVHTDSDVATIQVTDQTVLCVSCAQSDGFGENDNVVWIKLALPKAFEPLTITDKHFDFDKAILKGDLSVLSKIVDRLQSDPVLTVDVVGHTDSKGSQKYNQKLGLKRSKAVANWLIRNGIAENRISISSMGENQPVATNKTKKGRALNRRAVISINIVD</sequence>
<accession>A0A1S8CQ85</accession>
<dbReference type="Proteomes" id="UP000192132">
    <property type="component" value="Unassembled WGS sequence"/>
</dbReference>
<dbReference type="InterPro" id="IPR050330">
    <property type="entry name" value="Bact_OuterMem_StrucFunc"/>
</dbReference>
<evidence type="ECO:0000256" key="1">
    <source>
        <dbReference type="ARBA" id="ARBA00004442"/>
    </source>
</evidence>
<dbReference type="InterPro" id="IPR006664">
    <property type="entry name" value="OMP_bac"/>
</dbReference>
<reference evidence="6 7" key="1">
    <citation type="submission" date="2016-10" db="EMBL/GenBank/DDBJ databases">
        <title>Draft Genome sequence of Alkanindiges sp. strain H1.</title>
        <authorList>
            <person name="Subhash Y."/>
            <person name="Lee S."/>
        </authorList>
    </citation>
    <scope>NUCLEOTIDE SEQUENCE [LARGE SCALE GENOMIC DNA]</scope>
    <source>
        <strain evidence="6 7">H1</strain>
    </source>
</reference>
<dbReference type="PANTHER" id="PTHR30329:SF21">
    <property type="entry name" value="LIPOPROTEIN YIAD-RELATED"/>
    <property type="match status" value="1"/>
</dbReference>
<evidence type="ECO:0000313" key="6">
    <source>
        <dbReference type="EMBL" id="ONG37365.1"/>
    </source>
</evidence>
<keyword evidence="7" id="KW-1185">Reference proteome</keyword>
<dbReference type="InterPro" id="IPR006665">
    <property type="entry name" value="OmpA-like"/>
</dbReference>
<evidence type="ECO:0000313" key="7">
    <source>
        <dbReference type="Proteomes" id="UP000192132"/>
    </source>
</evidence>
<dbReference type="InterPro" id="IPR036737">
    <property type="entry name" value="OmpA-like_sf"/>
</dbReference>
<evidence type="ECO:0000256" key="3">
    <source>
        <dbReference type="ARBA" id="ARBA00023237"/>
    </source>
</evidence>
<proteinExistence type="predicted"/>
<dbReference type="CDD" id="cd07185">
    <property type="entry name" value="OmpA_C-like"/>
    <property type="match status" value="1"/>
</dbReference>
<dbReference type="PANTHER" id="PTHR30329">
    <property type="entry name" value="STATOR ELEMENT OF FLAGELLAR MOTOR COMPLEX"/>
    <property type="match status" value="1"/>
</dbReference>
<protein>
    <recommendedName>
        <fullName evidence="5">OmpA-like domain-containing protein</fullName>
    </recommendedName>
</protein>
<name>A0A1S8CQ85_9GAMM</name>
<keyword evidence="2 4" id="KW-0472">Membrane</keyword>
<evidence type="ECO:0000256" key="2">
    <source>
        <dbReference type="ARBA" id="ARBA00023136"/>
    </source>
</evidence>
<dbReference type="AlphaFoldDB" id="A0A1S8CQ85"/>
<dbReference type="SUPFAM" id="SSF103088">
    <property type="entry name" value="OmpA-like"/>
    <property type="match status" value="1"/>
</dbReference>